<protein>
    <recommendedName>
        <fullName evidence="6 12">Threonine synthase</fullName>
        <ecNumber evidence="5 12">4.2.3.1</ecNumber>
    </recommendedName>
</protein>
<dbReference type="GO" id="GO:0006565">
    <property type="term" value="P:L-serine catabolic process"/>
    <property type="evidence" value="ECO:0007669"/>
    <property type="project" value="TreeGrafter"/>
</dbReference>
<dbReference type="Pfam" id="PF00291">
    <property type="entry name" value="PALP"/>
    <property type="match status" value="1"/>
</dbReference>
<dbReference type="PROSITE" id="PS00165">
    <property type="entry name" value="DEHYDRATASE_SER_THR"/>
    <property type="match status" value="1"/>
</dbReference>
<comment type="similarity">
    <text evidence="4 13">Belongs to the threonine synthase family.</text>
</comment>
<dbReference type="HOGENOM" id="CLU_028142_0_0_9"/>
<dbReference type="Proteomes" id="UP000001877">
    <property type="component" value="Chromosome"/>
</dbReference>
<comment type="cofactor">
    <cofactor evidence="1 13 14">
        <name>pyridoxal 5'-phosphate</name>
        <dbReference type="ChEBI" id="CHEBI:597326"/>
    </cofactor>
</comment>
<comment type="catalytic activity">
    <reaction evidence="11 13">
        <text>O-phospho-L-homoserine + H2O = L-threonine + phosphate</text>
        <dbReference type="Rhea" id="RHEA:10840"/>
        <dbReference type="ChEBI" id="CHEBI:15377"/>
        <dbReference type="ChEBI" id="CHEBI:43474"/>
        <dbReference type="ChEBI" id="CHEBI:57590"/>
        <dbReference type="ChEBI" id="CHEBI:57926"/>
        <dbReference type="EC" id="4.2.3.1"/>
    </reaction>
</comment>
<dbReference type="InterPro" id="IPR001926">
    <property type="entry name" value="TrpB-like_PALP"/>
</dbReference>
<keyword evidence="18" id="KW-1185">Reference proteome</keyword>
<dbReference type="Gene3D" id="3.40.50.1100">
    <property type="match status" value="2"/>
</dbReference>
<gene>
    <name evidence="17" type="primary">thrC</name>
    <name evidence="17" type="ordered locus">BBR47_18550</name>
</gene>
<evidence type="ECO:0000256" key="6">
    <source>
        <dbReference type="ARBA" id="ARBA00018679"/>
    </source>
</evidence>
<feature type="domain" description="Tryptophan synthase beta chain-like PALP" evidence="16">
    <location>
        <begin position="26"/>
        <end position="320"/>
    </location>
</feature>
<dbReference type="InterPro" id="IPR004450">
    <property type="entry name" value="Thr_synthase-like"/>
</dbReference>
<evidence type="ECO:0000259" key="16">
    <source>
        <dbReference type="Pfam" id="PF00291"/>
    </source>
</evidence>
<dbReference type="PIRSF" id="PIRSF038945">
    <property type="entry name" value="Thr_synthase"/>
    <property type="match status" value="1"/>
</dbReference>
<dbReference type="STRING" id="358681.BBR47_18550"/>
<feature type="modified residue" description="N6-(pyridoxal phosphate)lysine" evidence="15">
    <location>
        <position position="63"/>
    </location>
</feature>
<evidence type="ECO:0000256" key="9">
    <source>
        <dbReference type="ARBA" id="ARBA00022898"/>
    </source>
</evidence>
<dbReference type="GO" id="GO:0004794">
    <property type="term" value="F:threonine deaminase activity"/>
    <property type="evidence" value="ECO:0007669"/>
    <property type="project" value="TreeGrafter"/>
</dbReference>
<dbReference type="CDD" id="cd01563">
    <property type="entry name" value="Thr-synth_1"/>
    <property type="match status" value="1"/>
</dbReference>
<accession>C0ZAM3</accession>
<proteinExistence type="inferred from homology"/>
<evidence type="ECO:0000256" key="13">
    <source>
        <dbReference type="PIRNR" id="PIRNR038945"/>
    </source>
</evidence>
<dbReference type="SUPFAM" id="SSF53686">
    <property type="entry name" value="Tryptophan synthase beta subunit-like PLP-dependent enzymes"/>
    <property type="match status" value="1"/>
</dbReference>
<dbReference type="GO" id="GO:0004795">
    <property type="term" value="F:threonine synthase activity"/>
    <property type="evidence" value="ECO:0007669"/>
    <property type="project" value="UniProtKB-UniRule"/>
</dbReference>
<evidence type="ECO:0000256" key="7">
    <source>
        <dbReference type="ARBA" id="ARBA00022605"/>
    </source>
</evidence>
<dbReference type="PANTHER" id="PTHR48078">
    <property type="entry name" value="THREONINE DEHYDRATASE, MITOCHONDRIAL-RELATED"/>
    <property type="match status" value="1"/>
</dbReference>
<comment type="pathway">
    <text evidence="3 13">Amino-acid biosynthesis; L-threonine biosynthesis; L-threonine from L-aspartate: step 5/5.</text>
</comment>
<sequence>MAFNRQSGILERYREFLPITEKTPLVSLHEGNTPLIHAPNLSKQLGVELYVKYEGLNPTGSFKDRGMVMAVAKAVEEGSNTIMCASTGNTSAAAAAYAARSGLRCIVLIPSGNIALGKLAQAIAYGAEVIAIDGNFDEALDIVREITAKEPITLVNSVNPYRIEGQKTAAFEVCDALTDAPDILAIPVGNAGNITAYWKGFEEYFAAKKSNRLPKMYGFQAAGAAPLVHGEPVSNPETIATAIRIGNPASKDGALNAISKSNGLVDSVTDEEILHAYHLLAKSEGVFCEPASAASLAGIIKLHEAGRLQPGSQIVCVLTGNGLKDPNIALKLVGEEPRSVPATHEAVMELVRQSGREFVS</sequence>
<dbReference type="PANTHER" id="PTHR48078:SF6">
    <property type="entry name" value="L-THREONINE DEHYDRATASE CATABOLIC TDCB"/>
    <property type="match status" value="1"/>
</dbReference>
<dbReference type="EMBL" id="AP008955">
    <property type="protein sequence ID" value="BAH42832.1"/>
    <property type="molecule type" value="Genomic_DNA"/>
</dbReference>
<dbReference type="GO" id="GO:0009088">
    <property type="term" value="P:threonine biosynthetic process"/>
    <property type="evidence" value="ECO:0007669"/>
    <property type="project" value="UniProtKB-UniRule"/>
</dbReference>
<evidence type="ECO:0000256" key="15">
    <source>
        <dbReference type="PIRSR" id="PIRSR038945-2"/>
    </source>
</evidence>
<evidence type="ECO:0000256" key="14">
    <source>
        <dbReference type="PIRSR" id="PIRSR038945-1"/>
    </source>
</evidence>
<dbReference type="KEGG" id="bbe:BBR47_18550"/>
<feature type="binding site" evidence="14">
    <location>
        <begin position="189"/>
        <end position="193"/>
    </location>
    <ligand>
        <name>pyridoxal 5'-phosphate</name>
        <dbReference type="ChEBI" id="CHEBI:597326"/>
    </ligand>
</feature>
<keyword evidence="9 13" id="KW-0663">Pyridoxal phosphate</keyword>
<dbReference type="EC" id="4.2.3.1" evidence="5 12"/>
<dbReference type="eggNOG" id="COG0498">
    <property type="taxonomic scope" value="Bacteria"/>
</dbReference>
<evidence type="ECO:0000256" key="1">
    <source>
        <dbReference type="ARBA" id="ARBA00001933"/>
    </source>
</evidence>
<organism evidence="17 18">
    <name type="scientific">Brevibacillus brevis (strain 47 / JCM 6285 / NBRC 100599)</name>
    <dbReference type="NCBI Taxonomy" id="358681"/>
    <lineage>
        <taxon>Bacteria</taxon>
        <taxon>Bacillati</taxon>
        <taxon>Bacillota</taxon>
        <taxon>Bacilli</taxon>
        <taxon>Bacillales</taxon>
        <taxon>Paenibacillaceae</taxon>
        <taxon>Brevibacillus</taxon>
    </lineage>
</organism>
<evidence type="ECO:0000256" key="3">
    <source>
        <dbReference type="ARBA" id="ARBA00004979"/>
    </source>
</evidence>
<dbReference type="InterPro" id="IPR036052">
    <property type="entry name" value="TrpB-like_PALP_sf"/>
</dbReference>
<dbReference type="RefSeq" id="WP_012685572.1">
    <property type="nucleotide sequence ID" value="NC_012491.1"/>
</dbReference>
<evidence type="ECO:0000313" key="17">
    <source>
        <dbReference type="EMBL" id="BAH42832.1"/>
    </source>
</evidence>
<dbReference type="NCBIfam" id="TIGR00260">
    <property type="entry name" value="thrC"/>
    <property type="match status" value="1"/>
</dbReference>
<dbReference type="UniPathway" id="UPA00050">
    <property type="reaction ID" value="UER00065"/>
</dbReference>
<dbReference type="GO" id="GO:0009097">
    <property type="term" value="P:isoleucine biosynthetic process"/>
    <property type="evidence" value="ECO:0007669"/>
    <property type="project" value="TreeGrafter"/>
</dbReference>
<comment type="function">
    <text evidence="2 13">Catalyzes the gamma-elimination of phosphate from L-phosphohomoserine and the beta-addition of water to produce L-threonine.</text>
</comment>
<dbReference type="GO" id="GO:0030170">
    <property type="term" value="F:pyridoxal phosphate binding"/>
    <property type="evidence" value="ECO:0007669"/>
    <property type="project" value="InterPro"/>
</dbReference>
<feature type="binding site" evidence="14">
    <location>
        <position position="89"/>
    </location>
    <ligand>
        <name>pyridoxal 5'-phosphate</name>
        <dbReference type="ChEBI" id="CHEBI:597326"/>
    </ligand>
</feature>
<evidence type="ECO:0000256" key="5">
    <source>
        <dbReference type="ARBA" id="ARBA00013028"/>
    </source>
</evidence>
<dbReference type="InterPro" id="IPR000634">
    <property type="entry name" value="Ser/Thr_deHydtase_PyrdxlP-BS"/>
</dbReference>
<keyword evidence="8 13" id="KW-0791">Threonine biosynthesis</keyword>
<dbReference type="InterPro" id="IPR050147">
    <property type="entry name" value="Ser/Thr_Dehydratase"/>
</dbReference>
<feature type="binding site" evidence="14">
    <location>
        <position position="319"/>
    </location>
    <ligand>
        <name>pyridoxal 5'-phosphate</name>
        <dbReference type="ChEBI" id="CHEBI:597326"/>
    </ligand>
</feature>
<dbReference type="InterPro" id="IPR026260">
    <property type="entry name" value="Thr_Synthase_bac/arc"/>
</dbReference>
<keyword evidence="10 13" id="KW-0456">Lyase</keyword>
<reference evidence="17 18" key="1">
    <citation type="submission" date="2005-03" db="EMBL/GenBank/DDBJ databases">
        <title>Brevibacillus brevis strain 47, complete genome.</title>
        <authorList>
            <person name="Hosoyama A."/>
            <person name="Yamada R."/>
            <person name="Hongo Y."/>
            <person name="Terui Y."/>
            <person name="Ankai A."/>
            <person name="Masuyama W."/>
            <person name="Sekiguchi M."/>
            <person name="Takeda T."/>
            <person name="Asano K."/>
            <person name="Ohji S."/>
            <person name="Ichikawa N."/>
            <person name="Narita S."/>
            <person name="Aoki N."/>
            <person name="Miura H."/>
            <person name="Matsushita S."/>
            <person name="Sekigawa T."/>
            <person name="Yamagata H."/>
            <person name="Yoshikawa H."/>
            <person name="Udaka S."/>
            <person name="Tanikawa S."/>
            <person name="Fujita N."/>
        </authorList>
    </citation>
    <scope>NUCLEOTIDE SEQUENCE [LARGE SCALE GENOMIC DNA]</scope>
    <source>
        <strain evidence="18">47 / JCM 6285 / NBRC 100599</strain>
    </source>
</reference>
<evidence type="ECO:0000256" key="11">
    <source>
        <dbReference type="ARBA" id="ARBA00049144"/>
    </source>
</evidence>
<dbReference type="FunFam" id="3.40.50.1100:FF:000014">
    <property type="entry name" value="Threonine synthase"/>
    <property type="match status" value="1"/>
</dbReference>
<name>C0ZAM3_BREBN</name>
<dbReference type="GO" id="GO:0006567">
    <property type="term" value="P:L-threonine catabolic process"/>
    <property type="evidence" value="ECO:0007669"/>
    <property type="project" value="TreeGrafter"/>
</dbReference>
<evidence type="ECO:0000256" key="12">
    <source>
        <dbReference type="NCBIfam" id="TIGR00260"/>
    </source>
</evidence>
<dbReference type="AlphaFoldDB" id="C0ZAM3"/>
<evidence type="ECO:0000313" key="18">
    <source>
        <dbReference type="Proteomes" id="UP000001877"/>
    </source>
</evidence>
<dbReference type="GO" id="GO:0003941">
    <property type="term" value="F:L-serine ammonia-lyase activity"/>
    <property type="evidence" value="ECO:0007669"/>
    <property type="project" value="TreeGrafter"/>
</dbReference>
<evidence type="ECO:0000256" key="2">
    <source>
        <dbReference type="ARBA" id="ARBA00003648"/>
    </source>
</evidence>
<evidence type="ECO:0000256" key="4">
    <source>
        <dbReference type="ARBA" id="ARBA00005517"/>
    </source>
</evidence>
<keyword evidence="7 13" id="KW-0028">Amino-acid biosynthesis</keyword>
<evidence type="ECO:0000256" key="10">
    <source>
        <dbReference type="ARBA" id="ARBA00023239"/>
    </source>
</evidence>
<evidence type="ECO:0000256" key="8">
    <source>
        <dbReference type="ARBA" id="ARBA00022697"/>
    </source>
</evidence>